<feature type="transmembrane region" description="Helical" evidence="7">
    <location>
        <begin position="107"/>
        <end position="129"/>
    </location>
</feature>
<accession>A0AA90P3J0</accession>
<evidence type="ECO:0000256" key="1">
    <source>
        <dbReference type="ARBA" id="ARBA00004651"/>
    </source>
</evidence>
<evidence type="ECO:0000256" key="7">
    <source>
        <dbReference type="SAM" id="Phobius"/>
    </source>
</evidence>
<keyword evidence="6 7" id="KW-0472">Membrane</keyword>
<dbReference type="InterPro" id="IPR050382">
    <property type="entry name" value="MFS_Na/Anion_cotransporter"/>
</dbReference>
<feature type="transmembrane region" description="Helical" evidence="7">
    <location>
        <begin position="359"/>
        <end position="380"/>
    </location>
</feature>
<comment type="caution">
    <text evidence="9">The sequence shown here is derived from an EMBL/GenBank/DDBJ whole genome shotgun (WGS) entry which is preliminary data.</text>
</comment>
<feature type="transmembrane region" description="Helical" evidence="7">
    <location>
        <begin position="234"/>
        <end position="255"/>
    </location>
</feature>
<dbReference type="SUPFAM" id="SSF103473">
    <property type="entry name" value="MFS general substrate transporter"/>
    <property type="match status" value="1"/>
</dbReference>
<feature type="transmembrane region" description="Helical" evidence="7">
    <location>
        <begin position="275"/>
        <end position="292"/>
    </location>
</feature>
<evidence type="ECO:0000256" key="2">
    <source>
        <dbReference type="ARBA" id="ARBA00022448"/>
    </source>
</evidence>
<keyword evidence="3" id="KW-1003">Cell membrane</keyword>
<dbReference type="Gene3D" id="1.20.1250.20">
    <property type="entry name" value="MFS general substrate transporter like domains"/>
    <property type="match status" value="2"/>
</dbReference>
<keyword evidence="5 7" id="KW-1133">Transmembrane helix</keyword>
<gene>
    <name evidence="9" type="ORF">Q8G36_18460</name>
</gene>
<reference evidence="9" key="1">
    <citation type="submission" date="2023-07" db="EMBL/GenBank/DDBJ databases">
        <title>Murine gut Bacillus species.</title>
        <authorList>
            <person name="Gutman E."/>
            <person name="Hashuel R."/>
            <person name="Litvak Y."/>
        </authorList>
    </citation>
    <scope>NUCLEOTIDE SEQUENCE</scope>
    <source>
        <strain evidence="9">RU293</strain>
    </source>
</reference>
<dbReference type="PROSITE" id="PS50850">
    <property type="entry name" value="MFS"/>
    <property type="match status" value="1"/>
</dbReference>
<evidence type="ECO:0000256" key="4">
    <source>
        <dbReference type="ARBA" id="ARBA00022692"/>
    </source>
</evidence>
<evidence type="ECO:0000313" key="9">
    <source>
        <dbReference type="EMBL" id="MDP1452978.1"/>
    </source>
</evidence>
<dbReference type="GO" id="GO:0022857">
    <property type="term" value="F:transmembrane transporter activity"/>
    <property type="evidence" value="ECO:0007669"/>
    <property type="project" value="InterPro"/>
</dbReference>
<dbReference type="EMBL" id="JAUUTW010000020">
    <property type="protein sequence ID" value="MDP1452978.1"/>
    <property type="molecule type" value="Genomic_DNA"/>
</dbReference>
<sequence>MLNGQKRWLYIAVPIFFFWFFGQIDKVGISIIQTDPEFLHALGMTGDDKNAKIGLLSFVFTIAYGVSNLFWGFIIDKLGARKTAIAGLFVWTITMIMSGLANSYEMFLISRIILGFGEGMMIPVSGKFISNWFNKRELGRAQASWLTGNYLGPAMGAVVLVLVISLLHWQAAFFMLAAFNLFINIPMFIYLTRNTPEEHPRISKEELAFIRQRDDEVKETAPSENKSFAQDYRFWIVWFGMLVCSFLFFGISIWLPTYLIEAKGFEKEGMSSITSLSWLFALGFVLACGFLADKTRRPSLMATILFSLTAVFLAVAIFIPNPILAGLCMGLAMGCQGGVFHLSNMLMVKYSTPETAGRAAGLIGFTNIMGGFSSYIMGWLRDLSGGDFSSSIAMLIFAAILGLGAYLFSIKREAAELRLSPNPIPVQKIQA</sequence>
<name>A0AA90P3J0_9BACI</name>
<dbReference type="GO" id="GO:0005886">
    <property type="term" value="C:plasma membrane"/>
    <property type="evidence" value="ECO:0007669"/>
    <property type="project" value="UniProtKB-SubCell"/>
</dbReference>
<evidence type="ECO:0000259" key="8">
    <source>
        <dbReference type="PROSITE" id="PS50850"/>
    </source>
</evidence>
<comment type="subcellular location">
    <subcellularLocation>
        <location evidence="1">Cell membrane</location>
        <topology evidence="1">Multi-pass membrane protein</topology>
    </subcellularLocation>
</comment>
<feature type="transmembrane region" description="Helical" evidence="7">
    <location>
        <begin position="299"/>
        <end position="318"/>
    </location>
</feature>
<protein>
    <submittedName>
        <fullName evidence="9">MFS transporter</fullName>
    </submittedName>
</protein>
<keyword evidence="4 7" id="KW-0812">Transmembrane</keyword>
<feature type="transmembrane region" description="Helical" evidence="7">
    <location>
        <begin position="324"/>
        <end position="347"/>
    </location>
</feature>
<feature type="transmembrane region" description="Helical" evidence="7">
    <location>
        <begin position="173"/>
        <end position="191"/>
    </location>
</feature>
<organism evidence="9 10">
    <name type="scientific">Peribacillus frigoritolerans</name>
    <dbReference type="NCBI Taxonomy" id="450367"/>
    <lineage>
        <taxon>Bacteria</taxon>
        <taxon>Bacillati</taxon>
        <taxon>Bacillota</taxon>
        <taxon>Bacilli</taxon>
        <taxon>Bacillales</taxon>
        <taxon>Bacillaceae</taxon>
        <taxon>Peribacillus</taxon>
    </lineage>
</organism>
<dbReference type="Pfam" id="PF07690">
    <property type="entry name" value="MFS_1"/>
    <property type="match status" value="1"/>
</dbReference>
<dbReference type="InterPro" id="IPR000849">
    <property type="entry name" value="Sugar_P_transporter"/>
</dbReference>
<dbReference type="Proteomes" id="UP001178275">
    <property type="component" value="Unassembled WGS sequence"/>
</dbReference>
<evidence type="ECO:0000256" key="3">
    <source>
        <dbReference type="ARBA" id="ARBA00022475"/>
    </source>
</evidence>
<dbReference type="AlphaFoldDB" id="A0AA90P3J0"/>
<dbReference type="PANTHER" id="PTHR11662:SF399">
    <property type="entry name" value="FI19708P1-RELATED"/>
    <property type="match status" value="1"/>
</dbReference>
<evidence type="ECO:0000313" key="10">
    <source>
        <dbReference type="Proteomes" id="UP001178275"/>
    </source>
</evidence>
<dbReference type="InterPro" id="IPR020846">
    <property type="entry name" value="MFS_dom"/>
</dbReference>
<evidence type="ECO:0000256" key="5">
    <source>
        <dbReference type="ARBA" id="ARBA00022989"/>
    </source>
</evidence>
<dbReference type="InterPro" id="IPR036259">
    <property type="entry name" value="MFS_trans_sf"/>
</dbReference>
<dbReference type="RefSeq" id="WP_305162314.1">
    <property type="nucleotide sequence ID" value="NZ_JAUUTW010000020.1"/>
</dbReference>
<proteinExistence type="predicted"/>
<feature type="transmembrane region" description="Helical" evidence="7">
    <location>
        <begin position="53"/>
        <end position="71"/>
    </location>
</feature>
<feature type="transmembrane region" description="Helical" evidence="7">
    <location>
        <begin position="392"/>
        <end position="410"/>
    </location>
</feature>
<feature type="domain" description="Major facilitator superfamily (MFS) profile" evidence="8">
    <location>
        <begin position="11"/>
        <end position="416"/>
    </location>
</feature>
<dbReference type="InterPro" id="IPR011701">
    <property type="entry name" value="MFS"/>
</dbReference>
<feature type="transmembrane region" description="Helical" evidence="7">
    <location>
        <begin position="7"/>
        <end position="33"/>
    </location>
</feature>
<keyword evidence="2" id="KW-0813">Transport</keyword>
<evidence type="ECO:0000256" key="6">
    <source>
        <dbReference type="ARBA" id="ARBA00023136"/>
    </source>
</evidence>
<feature type="transmembrane region" description="Helical" evidence="7">
    <location>
        <begin position="150"/>
        <end position="167"/>
    </location>
</feature>
<feature type="transmembrane region" description="Helical" evidence="7">
    <location>
        <begin position="83"/>
        <end position="101"/>
    </location>
</feature>
<dbReference type="PANTHER" id="PTHR11662">
    <property type="entry name" value="SOLUTE CARRIER FAMILY 17"/>
    <property type="match status" value="1"/>
</dbReference>
<dbReference type="PIRSF" id="PIRSF002808">
    <property type="entry name" value="Hexose_phosphate_transp"/>
    <property type="match status" value="1"/>
</dbReference>